<dbReference type="Gene3D" id="3.40.50.2000">
    <property type="entry name" value="Glycogen Phosphorylase B"/>
    <property type="match status" value="2"/>
</dbReference>
<dbReference type="Pfam" id="PF00201">
    <property type="entry name" value="UDPGT"/>
    <property type="match status" value="1"/>
</dbReference>
<keyword evidence="3 4" id="KW-0808">Transferase</keyword>
<dbReference type="Proteomes" id="UP001153712">
    <property type="component" value="Chromosome 1"/>
</dbReference>
<feature type="chain" id="PRO_5040547571" description="UDP-glucuronosyltransferase" evidence="5">
    <location>
        <begin position="20"/>
        <end position="511"/>
    </location>
</feature>
<dbReference type="InterPro" id="IPR050271">
    <property type="entry name" value="UDP-glycosyltransferase"/>
</dbReference>
<feature type="transmembrane region" description="Helical" evidence="5">
    <location>
        <begin position="468"/>
        <end position="495"/>
    </location>
</feature>
<evidence type="ECO:0000313" key="6">
    <source>
        <dbReference type="EMBL" id="CAG9854538.1"/>
    </source>
</evidence>
<gene>
    <name evidence="6" type="ORF">PHYEVI_LOCUS1000</name>
</gene>
<dbReference type="GO" id="GO:0016020">
    <property type="term" value="C:membrane"/>
    <property type="evidence" value="ECO:0007669"/>
    <property type="project" value="UniProtKB-SubCell"/>
</dbReference>
<sequence length="511" mass="57289">MNRNIAVLLLLNIVCMANSANILLVFPTPAPSHFFLGSTLAKGLADAGHQVTMVSAFDDTSGKYETVLLDGIGYVLMNSNLSSWAEMGKKSVIEVELESVKISHILTNATLAHPNFQKLLNSRRKFDVIILEMFLNDALKVLSCHFDAPLISFVTFGHSLWSSDQAGSPFPPSYIPDVMSSSIVPMNLWQRTINSIKALIRTINKNFNSLPVQGKLVQKYFPECHDRFNEHFYNVSLTLVNSHESVNYPTPSVPSLVQIGGYHIKPAKKLPDDLQKFMDEAKDGVVYFSLGTNIDSSFVNPETKNALMAAFSKLKQKVLVKGGSNFEESAPDNVLVRQFFPQQDILAHPNLKLFITHGGLLSIFETVYHGVPVLCLPAYGDQLMNAAKIENDGYGLSILLNDLNEKSLNEALDKLLNDPRYMENVKERSELMRDRPVKPMDLAIYWIEYVIKHKGAPHLRVGALDLTWYQYFLVDVAGLVIIILLVVFASIYYALRTLLRLFVKNKKYKSA</sequence>
<comment type="catalytic activity">
    <reaction evidence="5">
        <text>glucuronate acceptor + UDP-alpha-D-glucuronate = acceptor beta-D-glucuronoside + UDP + H(+)</text>
        <dbReference type="Rhea" id="RHEA:21032"/>
        <dbReference type="ChEBI" id="CHEBI:15378"/>
        <dbReference type="ChEBI" id="CHEBI:58052"/>
        <dbReference type="ChEBI" id="CHEBI:58223"/>
        <dbReference type="ChEBI" id="CHEBI:132367"/>
        <dbReference type="ChEBI" id="CHEBI:132368"/>
        <dbReference type="EC" id="2.4.1.17"/>
    </reaction>
</comment>
<keyword evidence="2 4" id="KW-0328">Glycosyltransferase</keyword>
<dbReference type="GO" id="GO:0015020">
    <property type="term" value="F:glucuronosyltransferase activity"/>
    <property type="evidence" value="ECO:0007669"/>
    <property type="project" value="UniProtKB-EC"/>
</dbReference>
<dbReference type="EMBL" id="OU900094">
    <property type="protein sequence ID" value="CAG9854538.1"/>
    <property type="molecule type" value="Genomic_DNA"/>
</dbReference>
<keyword evidence="5" id="KW-0732">Signal</keyword>
<evidence type="ECO:0000256" key="5">
    <source>
        <dbReference type="RuleBase" id="RU362059"/>
    </source>
</evidence>
<dbReference type="PANTHER" id="PTHR48043:SF159">
    <property type="entry name" value="EG:EG0003.4 PROTEIN-RELATED"/>
    <property type="match status" value="1"/>
</dbReference>
<protein>
    <recommendedName>
        <fullName evidence="5">UDP-glucuronosyltransferase</fullName>
        <ecNumber evidence="5">2.4.1.17</ecNumber>
    </recommendedName>
</protein>
<reference evidence="6" key="1">
    <citation type="submission" date="2022-01" db="EMBL/GenBank/DDBJ databases">
        <authorList>
            <person name="King R."/>
        </authorList>
    </citation>
    <scope>NUCLEOTIDE SEQUENCE</scope>
</reference>
<feature type="signal peptide" evidence="5">
    <location>
        <begin position="1"/>
        <end position="19"/>
    </location>
</feature>
<keyword evidence="5" id="KW-0812">Transmembrane</keyword>
<keyword evidence="7" id="KW-1185">Reference proteome</keyword>
<dbReference type="InterPro" id="IPR035595">
    <property type="entry name" value="UDP_glycos_trans_CS"/>
</dbReference>
<dbReference type="FunFam" id="3.40.50.2000:FF:000050">
    <property type="entry name" value="UDP-glucuronosyltransferase"/>
    <property type="match status" value="1"/>
</dbReference>
<accession>A0A9N9XMA5</accession>
<evidence type="ECO:0000256" key="3">
    <source>
        <dbReference type="ARBA" id="ARBA00022679"/>
    </source>
</evidence>
<name>A0A9N9XMA5_PHYSR</name>
<keyword evidence="5" id="KW-1133">Transmembrane helix</keyword>
<evidence type="ECO:0000256" key="1">
    <source>
        <dbReference type="ARBA" id="ARBA00009995"/>
    </source>
</evidence>
<evidence type="ECO:0000256" key="2">
    <source>
        <dbReference type="ARBA" id="ARBA00022676"/>
    </source>
</evidence>
<dbReference type="InterPro" id="IPR002213">
    <property type="entry name" value="UDP_glucos_trans"/>
</dbReference>
<dbReference type="PANTHER" id="PTHR48043">
    <property type="entry name" value="EG:EG0003.4 PROTEIN-RELATED"/>
    <property type="match status" value="1"/>
</dbReference>
<comment type="similarity">
    <text evidence="1 4">Belongs to the UDP-glycosyltransferase family.</text>
</comment>
<dbReference type="SUPFAM" id="SSF53756">
    <property type="entry name" value="UDP-Glycosyltransferase/glycogen phosphorylase"/>
    <property type="match status" value="1"/>
</dbReference>
<dbReference type="OrthoDB" id="5835829at2759"/>
<comment type="subcellular location">
    <subcellularLocation>
        <location evidence="5">Membrane</location>
        <topology evidence="5">Single-pass membrane protein</topology>
    </subcellularLocation>
</comment>
<dbReference type="CDD" id="cd03784">
    <property type="entry name" value="GT1_Gtf-like"/>
    <property type="match status" value="1"/>
</dbReference>
<dbReference type="AlphaFoldDB" id="A0A9N9XMA5"/>
<dbReference type="EC" id="2.4.1.17" evidence="5"/>
<keyword evidence="5" id="KW-0472">Membrane</keyword>
<evidence type="ECO:0000313" key="7">
    <source>
        <dbReference type="Proteomes" id="UP001153712"/>
    </source>
</evidence>
<dbReference type="PROSITE" id="PS00375">
    <property type="entry name" value="UDPGT"/>
    <property type="match status" value="1"/>
</dbReference>
<proteinExistence type="inferred from homology"/>
<evidence type="ECO:0000256" key="4">
    <source>
        <dbReference type="RuleBase" id="RU003718"/>
    </source>
</evidence>
<organism evidence="6 7">
    <name type="scientific">Phyllotreta striolata</name>
    <name type="common">Striped flea beetle</name>
    <name type="synonym">Crioceris striolata</name>
    <dbReference type="NCBI Taxonomy" id="444603"/>
    <lineage>
        <taxon>Eukaryota</taxon>
        <taxon>Metazoa</taxon>
        <taxon>Ecdysozoa</taxon>
        <taxon>Arthropoda</taxon>
        <taxon>Hexapoda</taxon>
        <taxon>Insecta</taxon>
        <taxon>Pterygota</taxon>
        <taxon>Neoptera</taxon>
        <taxon>Endopterygota</taxon>
        <taxon>Coleoptera</taxon>
        <taxon>Polyphaga</taxon>
        <taxon>Cucujiformia</taxon>
        <taxon>Chrysomeloidea</taxon>
        <taxon>Chrysomelidae</taxon>
        <taxon>Galerucinae</taxon>
        <taxon>Alticini</taxon>
        <taxon>Phyllotreta</taxon>
    </lineage>
</organism>